<dbReference type="Proteomes" id="UP000485058">
    <property type="component" value="Unassembled WGS sequence"/>
</dbReference>
<sequence>MGAADDTRAASAPASSTSSQSESRSEPPRERDYSALYERIKRKPCRVANLEQLHETQGRKLHTRAHLIERELQKVQDASTLEEIHLALEEAGSNLEKLRVFSRIELLVNEEPEDEPEVCSVLVDLEEKNWYRAHLATYVQ</sequence>
<comment type="caution">
    <text evidence="2">The sequence shown here is derived from an EMBL/GenBank/DDBJ whole genome shotgun (WGS) entry which is preliminary data.</text>
</comment>
<protein>
    <submittedName>
        <fullName evidence="2">Bac_surface_Ag domain-containing protein</fullName>
    </submittedName>
</protein>
<reference evidence="2 3" key="1">
    <citation type="submission" date="2020-02" db="EMBL/GenBank/DDBJ databases">
        <title>Draft genome sequence of Haematococcus lacustris strain NIES-144.</title>
        <authorList>
            <person name="Morimoto D."/>
            <person name="Nakagawa S."/>
            <person name="Yoshida T."/>
            <person name="Sawayama S."/>
        </authorList>
    </citation>
    <scope>NUCLEOTIDE SEQUENCE [LARGE SCALE GENOMIC DNA]</scope>
    <source>
        <strain evidence="2 3">NIES-144</strain>
    </source>
</reference>
<proteinExistence type="predicted"/>
<name>A0A699ZVZ6_HAELA</name>
<dbReference type="AlphaFoldDB" id="A0A699ZVZ6"/>
<dbReference type="EMBL" id="BLLF01002138">
    <property type="protein sequence ID" value="GFH22854.1"/>
    <property type="molecule type" value="Genomic_DNA"/>
</dbReference>
<accession>A0A699ZVZ6</accession>
<keyword evidence="3" id="KW-1185">Reference proteome</keyword>
<organism evidence="2 3">
    <name type="scientific">Haematococcus lacustris</name>
    <name type="common">Green alga</name>
    <name type="synonym">Haematococcus pluvialis</name>
    <dbReference type="NCBI Taxonomy" id="44745"/>
    <lineage>
        <taxon>Eukaryota</taxon>
        <taxon>Viridiplantae</taxon>
        <taxon>Chlorophyta</taxon>
        <taxon>core chlorophytes</taxon>
        <taxon>Chlorophyceae</taxon>
        <taxon>CS clade</taxon>
        <taxon>Chlamydomonadales</taxon>
        <taxon>Haematococcaceae</taxon>
        <taxon>Haematococcus</taxon>
    </lineage>
</organism>
<evidence type="ECO:0000256" key="1">
    <source>
        <dbReference type="SAM" id="MobiDB-lite"/>
    </source>
</evidence>
<feature type="compositionally biased region" description="Low complexity" evidence="1">
    <location>
        <begin position="9"/>
        <end position="22"/>
    </location>
</feature>
<feature type="compositionally biased region" description="Basic and acidic residues" evidence="1">
    <location>
        <begin position="23"/>
        <end position="33"/>
    </location>
</feature>
<feature type="region of interest" description="Disordered" evidence="1">
    <location>
        <begin position="1"/>
        <end position="33"/>
    </location>
</feature>
<evidence type="ECO:0000313" key="3">
    <source>
        <dbReference type="Proteomes" id="UP000485058"/>
    </source>
</evidence>
<feature type="non-terminal residue" evidence="2">
    <location>
        <position position="140"/>
    </location>
</feature>
<evidence type="ECO:0000313" key="2">
    <source>
        <dbReference type="EMBL" id="GFH22854.1"/>
    </source>
</evidence>
<gene>
    <name evidence="2" type="ORF">HaLaN_20376</name>
</gene>